<gene>
    <name evidence="4" type="ORF">PIB30_066583</name>
</gene>
<dbReference type="PIRSF" id="PIRSF002690">
    <property type="entry name" value="L-type_lectin_plant"/>
    <property type="match status" value="1"/>
</dbReference>
<evidence type="ECO:0000256" key="2">
    <source>
        <dbReference type="ARBA" id="ARBA00022734"/>
    </source>
</evidence>
<proteinExistence type="inferred from homology"/>
<sequence>MVASTDYSFYLESFESQEPILILQRDGAVNSKGKLQLTKVDEKGVGVRRSLGRALHKTPVHIWEKKHVASFFTCFSFTINAQDEKNTGDGLAFFLAPVDDQPKEEGSYLGIFQYNQDNHQRYNVLAVEFNTFSDKGDIGDPDSLHISVNNGTTHSRDTENWVFENNTEAVVYISYDSHKNTLKATLVYPNTNKHYTVSSERLNLKDSVEEWVSVGFSAYAGAPETHDVNSWYFASSLGEDTATLAKRLPVFNPDLAKHLNLHTGEQPITK</sequence>
<dbReference type="InterPro" id="IPR013320">
    <property type="entry name" value="ConA-like_dom_sf"/>
</dbReference>
<protein>
    <recommendedName>
        <fullName evidence="3">Legume lectin domain-containing protein</fullName>
    </recommendedName>
</protein>
<dbReference type="PROSITE" id="PS00308">
    <property type="entry name" value="LECTIN_LEGUME_ALPHA"/>
    <property type="match status" value="1"/>
</dbReference>
<keyword evidence="5" id="KW-1185">Reference proteome</keyword>
<feature type="domain" description="Legume lectin" evidence="3">
    <location>
        <begin position="8"/>
        <end position="242"/>
    </location>
</feature>
<dbReference type="Pfam" id="PF00139">
    <property type="entry name" value="Lectin_legB"/>
    <property type="match status" value="1"/>
</dbReference>
<dbReference type="EMBL" id="JASCZI010151716">
    <property type="protein sequence ID" value="MED6174183.1"/>
    <property type="molecule type" value="Genomic_DNA"/>
</dbReference>
<name>A0ABU6VQN0_9FABA</name>
<dbReference type="InterPro" id="IPR016363">
    <property type="entry name" value="L-lectin"/>
</dbReference>
<dbReference type="PANTHER" id="PTHR32401:SF45">
    <property type="entry name" value="LECTIN"/>
    <property type="match status" value="1"/>
</dbReference>
<accession>A0ABU6VQN0</accession>
<dbReference type="InterPro" id="IPR001220">
    <property type="entry name" value="Legume_lectin_dom"/>
</dbReference>
<dbReference type="InterPro" id="IPR050258">
    <property type="entry name" value="Leguminous_Lectin"/>
</dbReference>
<reference evidence="4 5" key="1">
    <citation type="journal article" date="2023" name="Plants (Basel)">
        <title>Bridging the Gap: Combining Genomics and Transcriptomics Approaches to Understand Stylosanthes scabra, an Orphan Legume from the Brazilian Caatinga.</title>
        <authorList>
            <person name="Ferreira-Neto J.R.C."/>
            <person name="da Silva M.D."/>
            <person name="Binneck E."/>
            <person name="de Melo N.F."/>
            <person name="da Silva R.H."/>
            <person name="de Melo A.L.T.M."/>
            <person name="Pandolfi V."/>
            <person name="Bustamante F.O."/>
            <person name="Brasileiro-Vidal A.C."/>
            <person name="Benko-Iseppon A.M."/>
        </authorList>
    </citation>
    <scope>NUCLEOTIDE SEQUENCE [LARGE SCALE GENOMIC DNA]</scope>
    <source>
        <tissue evidence="4">Leaves</tissue>
    </source>
</reference>
<dbReference type="InterPro" id="IPR000985">
    <property type="entry name" value="Lectin_LegA_CS"/>
</dbReference>
<comment type="similarity">
    <text evidence="1">Belongs to the leguminous lectin family.</text>
</comment>
<evidence type="ECO:0000256" key="1">
    <source>
        <dbReference type="ARBA" id="ARBA00007606"/>
    </source>
</evidence>
<evidence type="ECO:0000313" key="5">
    <source>
        <dbReference type="Proteomes" id="UP001341840"/>
    </source>
</evidence>
<dbReference type="CDD" id="cd06899">
    <property type="entry name" value="lectin_legume_LecRK_Arcelin_ConA"/>
    <property type="match status" value="1"/>
</dbReference>
<evidence type="ECO:0000259" key="3">
    <source>
        <dbReference type="Pfam" id="PF00139"/>
    </source>
</evidence>
<comment type="caution">
    <text evidence="4">The sequence shown here is derived from an EMBL/GenBank/DDBJ whole genome shotgun (WGS) entry which is preliminary data.</text>
</comment>
<dbReference type="PANTHER" id="PTHR32401">
    <property type="entry name" value="CONCANAVALIN A-LIKE LECTIN FAMILY PROTEIN"/>
    <property type="match status" value="1"/>
</dbReference>
<dbReference type="Proteomes" id="UP001341840">
    <property type="component" value="Unassembled WGS sequence"/>
</dbReference>
<organism evidence="4 5">
    <name type="scientific">Stylosanthes scabra</name>
    <dbReference type="NCBI Taxonomy" id="79078"/>
    <lineage>
        <taxon>Eukaryota</taxon>
        <taxon>Viridiplantae</taxon>
        <taxon>Streptophyta</taxon>
        <taxon>Embryophyta</taxon>
        <taxon>Tracheophyta</taxon>
        <taxon>Spermatophyta</taxon>
        <taxon>Magnoliopsida</taxon>
        <taxon>eudicotyledons</taxon>
        <taxon>Gunneridae</taxon>
        <taxon>Pentapetalae</taxon>
        <taxon>rosids</taxon>
        <taxon>fabids</taxon>
        <taxon>Fabales</taxon>
        <taxon>Fabaceae</taxon>
        <taxon>Papilionoideae</taxon>
        <taxon>50 kb inversion clade</taxon>
        <taxon>dalbergioids sensu lato</taxon>
        <taxon>Dalbergieae</taxon>
        <taxon>Pterocarpus clade</taxon>
        <taxon>Stylosanthes</taxon>
    </lineage>
</organism>
<dbReference type="SUPFAM" id="SSF49899">
    <property type="entry name" value="Concanavalin A-like lectins/glucanases"/>
    <property type="match status" value="1"/>
</dbReference>
<evidence type="ECO:0000313" key="4">
    <source>
        <dbReference type="EMBL" id="MED6174183.1"/>
    </source>
</evidence>
<dbReference type="Gene3D" id="2.60.120.200">
    <property type="match status" value="1"/>
</dbReference>
<keyword evidence="2" id="KW-0430">Lectin</keyword>